<evidence type="ECO:0000313" key="4">
    <source>
        <dbReference type="Proteomes" id="UP000053660"/>
    </source>
</evidence>
<keyword evidence="1" id="KW-0175">Coiled coil</keyword>
<keyword evidence="4" id="KW-1185">Reference proteome</keyword>
<evidence type="ECO:0000256" key="1">
    <source>
        <dbReference type="SAM" id="Coils"/>
    </source>
</evidence>
<gene>
    <name evidence="3" type="ORF">OESDEN_11986</name>
</gene>
<evidence type="ECO:0000313" key="3">
    <source>
        <dbReference type="EMBL" id="KHJ88223.1"/>
    </source>
</evidence>
<dbReference type="InterPro" id="IPR014710">
    <property type="entry name" value="RmlC-like_jellyroll"/>
</dbReference>
<dbReference type="Gene3D" id="2.60.120.10">
    <property type="entry name" value="Jelly Rolls"/>
    <property type="match status" value="1"/>
</dbReference>
<dbReference type="Proteomes" id="UP000053660">
    <property type="component" value="Unassembled WGS sequence"/>
</dbReference>
<dbReference type="PROSITE" id="PS50042">
    <property type="entry name" value="CNMP_BINDING_3"/>
    <property type="match status" value="1"/>
</dbReference>
<name>A0A0B1SSF6_OESDE</name>
<organism evidence="3 4">
    <name type="scientific">Oesophagostomum dentatum</name>
    <name type="common">Nodular worm</name>
    <dbReference type="NCBI Taxonomy" id="61180"/>
    <lineage>
        <taxon>Eukaryota</taxon>
        <taxon>Metazoa</taxon>
        <taxon>Ecdysozoa</taxon>
        <taxon>Nematoda</taxon>
        <taxon>Chromadorea</taxon>
        <taxon>Rhabditida</taxon>
        <taxon>Rhabditina</taxon>
        <taxon>Rhabditomorpha</taxon>
        <taxon>Strongyloidea</taxon>
        <taxon>Strongylidae</taxon>
        <taxon>Oesophagostomum</taxon>
    </lineage>
</organism>
<feature type="coiled-coil region" evidence="1">
    <location>
        <begin position="65"/>
        <end position="92"/>
    </location>
</feature>
<dbReference type="InterPro" id="IPR018490">
    <property type="entry name" value="cNMP-bd_dom_sf"/>
</dbReference>
<sequence length="119" mass="13215">MDYVCKKGDVGTEMYIVKEGAVEVVSEDGTKFPFAGKSILAKDNLLEEVADEQEIEQDAPVEEQLETAAKIIREIEAQLDKAEKNFKVCTALLEFSLCSKIGSLFCSFLLRQLSLAKFS</sequence>
<accession>A0A0B1SSF6</accession>
<dbReference type="AlphaFoldDB" id="A0A0B1SSF6"/>
<evidence type="ECO:0000259" key="2">
    <source>
        <dbReference type="PROSITE" id="PS50042"/>
    </source>
</evidence>
<dbReference type="SUPFAM" id="SSF51206">
    <property type="entry name" value="cAMP-binding domain-like"/>
    <property type="match status" value="1"/>
</dbReference>
<feature type="domain" description="Cyclic nucleotide-binding" evidence="2">
    <location>
        <begin position="1"/>
        <end position="50"/>
    </location>
</feature>
<dbReference type="PROSITE" id="PS00888">
    <property type="entry name" value="CNMP_BINDING_1"/>
    <property type="match status" value="1"/>
</dbReference>
<dbReference type="OrthoDB" id="421226at2759"/>
<dbReference type="EMBL" id="KN556241">
    <property type="protein sequence ID" value="KHJ88223.1"/>
    <property type="molecule type" value="Genomic_DNA"/>
</dbReference>
<dbReference type="InterPro" id="IPR018488">
    <property type="entry name" value="cNMP-bd_CS"/>
</dbReference>
<proteinExistence type="predicted"/>
<dbReference type="InterPro" id="IPR000595">
    <property type="entry name" value="cNMP-bd_dom"/>
</dbReference>
<protein>
    <recommendedName>
        <fullName evidence="2">Cyclic nucleotide-binding domain-containing protein</fullName>
    </recommendedName>
</protein>
<reference evidence="3 4" key="1">
    <citation type="submission" date="2014-03" db="EMBL/GenBank/DDBJ databases">
        <title>Draft genome of the hookworm Oesophagostomum dentatum.</title>
        <authorList>
            <person name="Mitreva M."/>
        </authorList>
    </citation>
    <scope>NUCLEOTIDE SEQUENCE [LARGE SCALE GENOMIC DNA]</scope>
    <source>
        <strain evidence="3 4">OD-Hann</strain>
    </source>
</reference>